<dbReference type="InterPro" id="IPR000639">
    <property type="entry name" value="Epox_hydrolase-like"/>
</dbReference>
<dbReference type="GO" id="GO:0016020">
    <property type="term" value="C:membrane"/>
    <property type="evidence" value="ECO:0007669"/>
    <property type="project" value="TreeGrafter"/>
</dbReference>
<dbReference type="RefSeq" id="WP_123916554.1">
    <property type="nucleotide sequence ID" value="NZ_RKRA01000001.1"/>
</dbReference>
<dbReference type="PANTHER" id="PTHR43798">
    <property type="entry name" value="MONOACYLGLYCEROL LIPASE"/>
    <property type="match status" value="1"/>
</dbReference>
<dbReference type="AlphaFoldDB" id="A0A3N4ZNC0"/>
<comment type="caution">
    <text evidence="4">The sequence shown here is derived from an EMBL/GenBank/DDBJ whole genome shotgun (WGS) entry which is preliminary data.</text>
</comment>
<protein>
    <submittedName>
        <fullName evidence="4">Pimeloyl-ACP methyl ester carboxylesterase</fullName>
    </submittedName>
</protein>
<accession>A0A3N4ZNC0</accession>
<dbReference type="InterPro" id="IPR050266">
    <property type="entry name" value="AB_hydrolase_sf"/>
</dbReference>
<dbReference type="Gene3D" id="3.40.50.1820">
    <property type="entry name" value="alpha/beta hydrolase"/>
    <property type="match status" value="1"/>
</dbReference>
<name>A0A3N4ZNC0_9MICO</name>
<dbReference type="PRINTS" id="PR00412">
    <property type="entry name" value="EPOXHYDRLASE"/>
</dbReference>
<evidence type="ECO:0000259" key="3">
    <source>
        <dbReference type="Pfam" id="PF00561"/>
    </source>
</evidence>
<dbReference type="Proteomes" id="UP000280726">
    <property type="component" value="Unassembled WGS sequence"/>
</dbReference>
<sequence>MEIIERDVTTARGRVHVRQSAPGGAGPADPARTGGAGPADPARTGGAGPADPAEVGHLGTVVLVHGNCSSSAFFHHLLGRLPDGWRGLAPDLRGFGDSEPLPVDATRGMRDFSDDLAALLDTLGITRAAFVAHSAGAGAVMQLAIDRPDLVGPVLLEAPMSPYGFGGTAGPEGRPCWPDFAGSGGGTANPEFVAALAAGERGAARASSPLSVFRSLYVVPGTALEDEDLLLDSVLSTRTGEHHYPGPAVPSANWPGTAPGTTGMNNALSPRYFDVSAFAGAVGVGPVTWVRGDADAIVSDTSLLDIGHLGAMGAVPGWPGEEAYPAQPMVTQTRAVLDRYAAAGGAYEEIVLPGVGHSPHLEDPNRFAEILARALA</sequence>
<dbReference type="SUPFAM" id="SSF53474">
    <property type="entry name" value="alpha/beta-Hydrolases"/>
    <property type="match status" value="1"/>
</dbReference>
<dbReference type="InterPro" id="IPR000073">
    <property type="entry name" value="AB_hydrolase_1"/>
</dbReference>
<evidence type="ECO:0000313" key="5">
    <source>
        <dbReference type="Proteomes" id="UP000280726"/>
    </source>
</evidence>
<dbReference type="InterPro" id="IPR029058">
    <property type="entry name" value="AB_hydrolase_fold"/>
</dbReference>
<gene>
    <name evidence="4" type="ORF">EDD32_1663</name>
</gene>
<dbReference type="GO" id="GO:0016787">
    <property type="term" value="F:hydrolase activity"/>
    <property type="evidence" value="ECO:0007669"/>
    <property type="project" value="UniProtKB-KW"/>
</dbReference>
<keyword evidence="1" id="KW-0378">Hydrolase</keyword>
<evidence type="ECO:0000313" key="4">
    <source>
        <dbReference type="EMBL" id="RPF27192.1"/>
    </source>
</evidence>
<feature type="region of interest" description="Disordered" evidence="2">
    <location>
        <begin position="1"/>
        <end position="52"/>
    </location>
</feature>
<evidence type="ECO:0000256" key="1">
    <source>
        <dbReference type="ARBA" id="ARBA00022801"/>
    </source>
</evidence>
<dbReference type="Pfam" id="PF00561">
    <property type="entry name" value="Abhydrolase_1"/>
    <property type="match status" value="1"/>
</dbReference>
<evidence type="ECO:0000256" key="2">
    <source>
        <dbReference type="SAM" id="MobiDB-lite"/>
    </source>
</evidence>
<feature type="domain" description="AB hydrolase-1" evidence="3">
    <location>
        <begin position="60"/>
        <end position="159"/>
    </location>
</feature>
<reference evidence="4 5" key="1">
    <citation type="submission" date="2018-11" db="EMBL/GenBank/DDBJ databases">
        <title>Sequencing the genomes of 1000 actinobacteria strains.</title>
        <authorList>
            <person name="Klenk H.-P."/>
        </authorList>
    </citation>
    <scope>NUCLEOTIDE SEQUENCE [LARGE SCALE GENOMIC DNA]</scope>
    <source>
        <strain evidence="4 5">DSM 14418</strain>
    </source>
</reference>
<keyword evidence="5" id="KW-1185">Reference proteome</keyword>
<dbReference type="EMBL" id="RKRA01000001">
    <property type="protein sequence ID" value="RPF27192.1"/>
    <property type="molecule type" value="Genomic_DNA"/>
</dbReference>
<proteinExistence type="predicted"/>
<dbReference type="OrthoDB" id="2987348at2"/>
<dbReference type="PANTHER" id="PTHR43798:SF31">
    <property type="entry name" value="AB HYDROLASE SUPERFAMILY PROTEIN YCLE"/>
    <property type="match status" value="1"/>
</dbReference>
<organism evidence="4 5">
    <name type="scientific">Georgenia muralis</name>
    <dbReference type="NCBI Taxonomy" id="154117"/>
    <lineage>
        <taxon>Bacteria</taxon>
        <taxon>Bacillati</taxon>
        <taxon>Actinomycetota</taxon>
        <taxon>Actinomycetes</taxon>
        <taxon>Micrococcales</taxon>
        <taxon>Bogoriellaceae</taxon>
        <taxon>Georgenia</taxon>
    </lineage>
</organism>
<feature type="compositionally biased region" description="Low complexity" evidence="2">
    <location>
        <begin position="27"/>
        <end position="52"/>
    </location>
</feature>